<dbReference type="SUPFAM" id="SSF52833">
    <property type="entry name" value="Thioredoxin-like"/>
    <property type="match status" value="1"/>
</dbReference>
<name>A0A1Y0II30_9BACL</name>
<dbReference type="AlphaFoldDB" id="A0A1Y0II30"/>
<gene>
    <name evidence="4" type="ORF">CBW65_03135</name>
</gene>
<dbReference type="Gene3D" id="3.40.30.10">
    <property type="entry name" value="Glutaredoxin"/>
    <property type="match status" value="1"/>
</dbReference>
<protein>
    <recommendedName>
        <fullName evidence="3">Thioredoxin domain-containing protein</fullName>
    </recommendedName>
</protein>
<dbReference type="KEGG" id="tum:CBW65_03135"/>
<dbReference type="PROSITE" id="PS51352">
    <property type="entry name" value="THIOREDOXIN_2"/>
    <property type="match status" value="1"/>
</dbReference>
<evidence type="ECO:0000259" key="3">
    <source>
        <dbReference type="PROSITE" id="PS51352"/>
    </source>
</evidence>
<dbReference type="Proteomes" id="UP000195437">
    <property type="component" value="Chromosome"/>
</dbReference>
<dbReference type="InterPro" id="IPR017937">
    <property type="entry name" value="Thioredoxin_CS"/>
</dbReference>
<evidence type="ECO:0000256" key="1">
    <source>
        <dbReference type="ARBA" id="ARBA00023157"/>
    </source>
</evidence>
<dbReference type="PROSITE" id="PS51257">
    <property type="entry name" value="PROKAR_LIPOPROTEIN"/>
    <property type="match status" value="1"/>
</dbReference>
<dbReference type="RefSeq" id="WP_087455551.1">
    <property type="nucleotide sequence ID" value="NZ_CP021434.1"/>
</dbReference>
<reference evidence="5" key="1">
    <citation type="submission" date="2017-05" db="EMBL/GenBank/DDBJ databases">
        <authorList>
            <person name="Sung H."/>
        </authorList>
    </citation>
    <scope>NUCLEOTIDE SEQUENCE [LARGE SCALE GENOMIC DNA]</scope>
    <source>
        <strain evidence="5">AR23208</strain>
    </source>
</reference>
<dbReference type="PROSITE" id="PS00194">
    <property type="entry name" value="THIOREDOXIN_1"/>
    <property type="match status" value="1"/>
</dbReference>
<keyword evidence="2" id="KW-0732">Signal</keyword>
<dbReference type="GO" id="GO:0016491">
    <property type="term" value="F:oxidoreductase activity"/>
    <property type="evidence" value="ECO:0007669"/>
    <property type="project" value="InterPro"/>
</dbReference>
<evidence type="ECO:0000256" key="2">
    <source>
        <dbReference type="SAM" id="SignalP"/>
    </source>
</evidence>
<feature type="signal peptide" evidence="2">
    <location>
        <begin position="1"/>
        <end position="24"/>
    </location>
</feature>
<sequence length="170" mass="19308">MSRFWRSLLLVLTLALFVSACGTADEPKAVPLTKGTPAPDFTLETMSGQTVKLSDLRGQKVFLNFWASWCPPCKEEMPDLQAMSRKYEDKVKLYGVNITGDDTLERAEMFILEQKLTFPQLLDREGKVQKAYNAITVPISVTIDEQGKIVEYRLGQLTQEQMEHMFQALL</sequence>
<dbReference type="Pfam" id="PF00578">
    <property type="entry name" value="AhpC-TSA"/>
    <property type="match status" value="1"/>
</dbReference>
<dbReference type="GO" id="GO:0016209">
    <property type="term" value="F:antioxidant activity"/>
    <property type="evidence" value="ECO:0007669"/>
    <property type="project" value="InterPro"/>
</dbReference>
<dbReference type="InterPro" id="IPR036249">
    <property type="entry name" value="Thioredoxin-like_sf"/>
</dbReference>
<dbReference type="PANTHER" id="PTHR42852:SF13">
    <property type="entry name" value="PROTEIN DIPZ"/>
    <property type="match status" value="1"/>
</dbReference>
<dbReference type="InterPro" id="IPR050553">
    <property type="entry name" value="Thioredoxin_ResA/DsbE_sf"/>
</dbReference>
<organism evidence="4 5">
    <name type="scientific">Tumebacillus avium</name>
    <dbReference type="NCBI Taxonomy" id="1903704"/>
    <lineage>
        <taxon>Bacteria</taxon>
        <taxon>Bacillati</taxon>
        <taxon>Bacillota</taxon>
        <taxon>Bacilli</taxon>
        <taxon>Bacillales</taxon>
        <taxon>Alicyclobacillaceae</taxon>
        <taxon>Tumebacillus</taxon>
    </lineage>
</organism>
<proteinExistence type="predicted"/>
<dbReference type="PANTHER" id="PTHR42852">
    <property type="entry name" value="THIOL:DISULFIDE INTERCHANGE PROTEIN DSBE"/>
    <property type="match status" value="1"/>
</dbReference>
<dbReference type="InterPro" id="IPR000866">
    <property type="entry name" value="AhpC/TSA"/>
</dbReference>
<keyword evidence="1" id="KW-1015">Disulfide bond</keyword>
<dbReference type="CDD" id="cd02966">
    <property type="entry name" value="TlpA_like_family"/>
    <property type="match status" value="1"/>
</dbReference>
<dbReference type="OrthoDB" id="25753at2"/>
<evidence type="ECO:0000313" key="4">
    <source>
        <dbReference type="EMBL" id="ARU60162.1"/>
    </source>
</evidence>
<accession>A0A1Y0II30</accession>
<evidence type="ECO:0000313" key="5">
    <source>
        <dbReference type="Proteomes" id="UP000195437"/>
    </source>
</evidence>
<feature type="chain" id="PRO_5012508010" description="Thioredoxin domain-containing protein" evidence="2">
    <location>
        <begin position="25"/>
        <end position="170"/>
    </location>
</feature>
<keyword evidence="5" id="KW-1185">Reference proteome</keyword>
<feature type="domain" description="Thioredoxin" evidence="3">
    <location>
        <begin position="32"/>
        <end position="155"/>
    </location>
</feature>
<dbReference type="EMBL" id="CP021434">
    <property type="protein sequence ID" value="ARU60162.1"/>
    <property type="molecule type" value="Genomic_DNA"/>
</dbReference>
<dbReference type="InterPro" id="IPR013766">
    <property type="entry name" value="Thioredoxin_domain"/>
</dbReference>